<evidence type="ECO:0000256" key="9">
    <source>
        <dbReference type="ARBA" id="ARBA00049930"/>
    </source>
</evidence>
<dbReference type="EC" id="1.2.1.84" evidence="10"/>
<comment type="function">
    <text evidence="10">Catalyzes the reduction of fatty acyl-CoA to fatty alcohols.</text>
</comment>
<dbReference type="Gene3D" id="3.40.50.720">
    <property type="entry name" value="NAD(P)-binding Rossmann-like Domain"/>
    <property type="match status" value="1"/>
</dbReference>
<dbReference type="InterPro" id="IPR033640">
    <property type="entry name" value="FAR_C"/>
</dbReference>
<evidence type="ECO:0000256" key="2">
    <source>
        <dbReference type="ARBA" id="ARBA00005928"/>
    </source>
</evidence>
<keyword evidence="3 10" id="KW-0444">Lipid biosynthesis</keyword>
<dbReference type="Pfam" id="PF07993">
    <property type="entry name" value="NAD_binding_4"/>
    <property type="match status" value="1"/>
</dbReference>
<protein>
    <recommendedName>
        <fullName evidence="10">Fatty acyl-CoA reductase</fullName>
        <ecNumber evidence="10">1.2.1.84</ecNumber>
    </recommendedName>
</protein>
<comment type="catalytic activity">
    <reaction evidence="7">
        <text>a long-chain fatty acyl-CoA + 2 NADPH + 2 H(+) = a long-chain primary fatty alcohol + 2 NADP(+) + CoA</text>
        <dbReference type="Rhea" id="RHEA:52716"/>
        <dbReference type="ChEBI" id="CHEBI:15378"/>
        <dbReference type="ChEBI" id="CHEBI:57287"/>
        <dbReference type="ChEBI" id="CHEBI:57783"/>
        <dbReference type="ChEBI" id="CHEBI:58349"/>
        <dbReference type="ChEBI" id="CHEBI:77396"/>
        <dbReference type="ChEBI" id="CHEBI:83139"/>
        <dbReference type="EC" id="1.2.1.84"/>
    </reaction>
    <physiologicalReaction direction="left-to-right" evidence="7">
        <dbReference type="Rhea" id="RHEA:52717"/>
    </physiologicalReaction>
</comment>
<comment type="catalytic activity">
    <reaction evidence="9">
        <text>eicosanoyl-CoA + 2 NADPH + 2 H(+) = eicosan-1-ol + 2 NADP(+) + CoA</text>
        <dbReference type="Rhea" id="RHEA:81727"/>
        <dbReference type="ChEBI" id="CHEBI:15378"/>
        <dbReference type="ChEBI" id="CHEBI:57287"/>
        <dbReference type="ChEBI" id="CHEBI:57380"/>
        <dbReference type="ChEBI" id="CHEBI:57783"/>
        <dbReference type="ChEBI" id="CHEBI:58349"/>
        <dbReference type="ChEBI" id="CHEBI:75627"/>
    </reaction>
    <physiologicalReaction direction="left-to-right" evidence="9">
        <dbReference type="Rhea" id="RHEA:81728"/>
    </physiologicalReaction>
</comment>
<accession>A0ABP0EY42</accession>
<dbReference type="Pfam" id="PF03015">
    <property type="entry name" value="Sterile"/>
    <property type="match status" value="1"/>
</dbReference>
<comment type="catalytic activity">
    <reaction evidence="5">
        <text>octadecanoyl-CoA + 2 NADPH + 2 H(+) = octadecan-1-ol + 2 NADP(+) + CoA</text>
        <dbReference type="Rhea" id="RHEA:36319"/>
        <dbReference type="ChEBI" id="CHEBI:15378"/>
        <dbReference type="ChEBI" id="CHEBI:32154"/>
        <dbReference type="ChEBI" id="CHEBI:57287"/>
        <dbReference type="ChEBI" id="CHEBI:57394"/>
        <dbReference type="ChEBI" id="CHEBI:57783"/>
        <dbReference type="ChEBI" id="CHEBI:58349"/>
        <dbReference type="EC" id="1.2.1.84"/>
    </reaction>
    <physiologicalReaction direction="left-to-right" evidence="5">
        <dbReference type="Rhea" id="RHEA:36320"/>
    </physiologicalReaction>
</comment>
<dbReference type="PANTHER" id="PTHR11011">
    <property type="entry name" value="MALE STERILITY PROTEIN 2-RELATED"/>
    <property type="match status" value="1"/>
</dbReference>
<evidence type="ECO:0000256" key="6">
    <source>
        <dbReference type="ARBA" id="ARBA00048521"/>
    </source>
</evidence>
<dbReference type="InterPro" id="IPR013120">
    <property type="entry name" value="FAR_NAD-bd"/>
</dbReference>
<evidence type="ECO:0000313" key="13">
    <source>
        <dbReference type="EMBL" id="CAK8671100.1"/>
    </source>
</evidence>
<comment type="subcellular location">
    <subcellularLocation>
        <location evidence="1">Peroxisome membrane</location>
        <topology evidence="1">Single-pass membrane protein</topology>
    </subcellularLocation>
</comment>
<reference evidence="13 14" key="1">
    <citation type="submission" date="2024-02" db="EMBL/GenBank/DDBJ databases">
        <authorList>
            <person name="Daric V."/>
            <person name="Darras S."/>
        </authorList>
    </citation>
    <scope>NUCLEOTIDE SEQUENCE [LARGE SCALE GENOMIC DNA]</scope>
</reference>
<comment type="caution">
    <text evidence="13">The sequence shown here is derived from an EMBL/GenBank/DDBJ whole genome shotgun (WGS) entry which is preliminary data.</text>
</comment>
<evidence type="ECO:0000259" key="11">
    <source>
        <dbReference type="Pfam" id="PF03015"/>
    </source>
</evidence>
<dbReference type="Proteomes" id="UP001642483">
    <property type="component" value="Unassembled WGS sequence"/>
</dbReference>
<gene>
    <name evidence="13" type="ORF">CVLEPA_LOCUS121</name>
</gene>
<evidence type="ECO:0000256" key="3">
    <source>
        <dbReference type="ARBA" id="ARBA00022516"/>
    </source>
</evidence>
<dbReference type="PANTHER" id="PTHR11011:SF45">
    <property type="entry name" value="FATTY ACYL-COA REDUCTASE CG8306-RELATED"/>
    <property type="match status" value="1"/>
</dbReference>
<evidence type="ECO:0000256" key="1">
    <source>
        <dbReference type="ARBA" id="ARBA00004549"/>
    </source>
</evidence>
<keyword evidence="10" id="KW-0521">NADP</keyword>
<proteinExistence type="inferred from homology"/>
<name>A0ABP0EY42_CLALP</name>
<dbReference type="InterPro" id="IPR026055">
    <property type="entry name" value="FAR"/>
</dbReference>
<dbReference type="SUPFAM" id="SSF51735">
    <property type="entry name" value="NAD(P)-binding Rossmann-fold domains"/>
    <property type="match status" value="1"/>
</dbReference>
<evidence type="ECO:0000313" key="14">
    <source>
        <dbReference type="Proteomes" id="UP001642483"/>
    </source>
</evidence>
<evidence type="ECO:0000256" key="7">
    <source>
        <dbReference type="ARBA" id="ARBA00049089"/>
    </source>
</evidence>
<keyword evidence="14" id="KW-1185">Reference proteome</keyword>
<feature type="domain" description="Fatty acyl-CoA reductase C-terminal" evidence="11">
    <location>
        <begin position="243"/>
        <end position="335"/>
    </location>
</feature>
<sequence>MRFMLAAYAHCDQGKIDEVFYEQSIDYRDLESALRCMDNDAVANITPNILGKKPNTYTLTKALAEDVISRESENLPVCIVRPSMVIPAWKEPMPGWCTNMYGPTAFLVAYAKGALRSVIADEEIVADLIPVDLVINAVICALMKTAIDVSRSNRFAIGDDPKSVDVDFLEESSEATDGTLVTVRPRIPIYNVTTGNVNPLYIHKFVKLCQRWYHHYPLDPLRLPEVTVTSNKFLHKASLVLRQTIPAYLYDVTLMLRRHQGIKMSDLNEKLIAGMEVMEFFFTNQFRWGEDNARNLLKSISPVDQKVFNFDPRSFAWEEHIKHYVIGTRKYLVKESMDDYPRARKSVERLRILNRSVDSVTAVFLLGLFTASGATGYAVDAISYISGYVAGLL</sequence>
<evidence type="ECO:0000256" key="4">
    <source>
        <dbReference type="ARBA" id="ARBA00023098"/>
    </source>
</evidence>
<evidence type="ECO:0000256" key="5">
    <source>
        <dbReference type="ARBA" id="ARBA00047991"/>
    </source>
</evidence>
<feature type="domain" description="Thioester reductase (TE)" evidence="12">
    <location>
        <begin position="7"/>
        <end position="138"/>
    </location>
</feature>
<dbReference type="InterPro" id="IPR036291">
    <property type="entry name" value="NAD(P)-bd_dom_sf"/>
</dbReference>
<comment type="similarity">
    <text evidence="2 10">Belongs to the fatty acyl-CoA reductase family.</text>
</comment>
<comment type="catalytic activity">
    <reaction evidence="6">
        <text>hexadecanoyl-CoA + 2 NADPH + 2 H(+) = hexadecan-1-ol + 2 NADP(+) + CoA</text>
        <dbReference type="Rhea" id="RHEA:36315"/>
        <dbReference type="ChEBI" id="CHEBI:15378"/>
        <dbReference type="ChEBI" id="CHEBI:16125"/>
        <dbReference type="ChEBI" id="CHEBI:57287"/>
        <dbReference type="ChEBI" id="CHEBI:57379"/>
        <dbReference type="ChEBI" id="CHEBI:57783"/>
        <dbReference type="ChEBI" id="CHEBI:58349"/>
        <dbReference type="EC" id="1.2.1.84"/>
    </reaction>
    <physiologicalReaction direction="left-to-right" evidence="6">
        <dbReference type="Rhea" id="RHEA:36316"/>
    </physiologicalReaction>
</comment>
<organism evidence="13 14">
    <name type="scientific">Clavelina lepadiformis</name>
    <name type="common">Light-bulb sea squirt</name>
    <name type="synonym">Ascidia lepadiformis</name>
    <dbReference type="NCBI Taxonomy" id="159417"/>
    <lineage>
        <taxon>Eukaryota</taxon>
        <taxon>Metazoa</taxon>
        <taxon>Chordata</taxon>
        <taxon>Tunicata</taxon>
        <taxon>Ascidiacea</taxon>
        <taxon>Aplousobranchia</taxon>
        <taxon>Clavelinidae</taxon>
        <taxon>Clavelina</taxon>
    </lineage>
</organism>
<evidence type="ECO:0000256" key="10">
    <source>
        <dbReference type="RuleBase" id="RU363097"/>
    </source>
</evidence>
<dbReference type="EMBL" id="CAWYQH010000001">
    <property type="protein sequence ID" value="CAK8671100.1"/>
    <property type="molecule type" value="Genomic_DNA"/>
</dbReference>
<keyword evidence="4 10" id="KW-0443">Lipid metabolism</keyword>
<evidence type="ECO:0000256" key="8">
    <source>
        <dbReference type="ARBA" id="ARBA00049865"/>
    </source>
</evidence>
<evidence type="ECO:0000259" key="12">
    <source>
        <dbReference type="Pfam" id="PF07993"/>
    </source>
</evidence>
<dbReference type="CDD" id="cd09071">
    <property type="entry name" value="FAR_C"/>
    <property type="match status" value="1"/>
</dbReference>
<comment type="catalytic activity">
    <reaction evidence="8">
        <text>18-methylnonadecanoyl-CoA + 2 NADPH + 2 H(+) = 18-methylnonadecan-1-ol + 2 NADP(+) + CoA</text>
        <dbReference type="Rhea" id="RHEA:81767"/>
        <dbReference type="ChEBI" id="CHEBI:15378"/>
        <dbReference type="ChEBI" id="CHEBI:57287"/>
        <dbReference type="ChEBI" id="CHEBI:57783"/>
        <dbReference type="ChEBI" id="CHEBI:58349"/>
        <dbReference type="ChEBI" id="CHEBI:84914"/>
        <dbReference type="ChEBI" id="CHEBI:231999"/>
    </reaction>
    <physiologicalReaction direction="left-to-right" evidence="8">
        <dbReference type="Rhea" id="RHEA:81768"/>
    </physiologicalReaction>
</comment>
<keyword evidence="10" id="KW-0560">Oxidoreductase</keyword>